<dbReference type="AlphaFoldDB" id="A0A1X0Q6W5"/>
<gene>
    <name evidence="1" type="ORF">HERIO_2453</name>
</gene>
<comment type="caution">
    <text evidence="1">The sequence shown here is derived from an EMBL/GenBank/DDBJ whole genome shotgun (WGS) entry which is preliminary data.</text>
</comment>
<accession>A0A1X0Q6W5</accession>
<proteinExistence type="predicted"/>
<dbReference type="Proteomes" id="UP000192356">
    <property type="component" value="Unassembled WGS sequence"/>
</dbReference>
<dbReference type="VEuPathDB" id="MicrosporidiaDB:A0H76_2370"/>
<dbReference type="VEuPathDB" id="MicrosporidiaDB:HERIO_2453"/>
<name>A0A1X0Q6W5_9MICR</name>
<dbReference type="OrthoDB" id="2189352at2759"/>
<sequence length="185" mass="22265">MLLSFAEDIHNDIKLLVCKNILGILIEFRTIKDNYILNRILTTFEIQARNNYIKQPIHNIIYKLINNDIYVNEFLPIIIDTNHIRVLLKDDKYSDVIVDNMEEWFYKKDSFKFRNQFLKLIRGIKCKKLFEFYNLLDKGDNYKKIERESIIKSIIDGLILNYQEGKEINRYFIDYIKILVTLTLT</sequence>
<organism evidence="1 2">
    <name type="scientific">Hepatospora eriocheir</name>
    <dbReference type="NCBI Taxonomy" id="1081669"/>
    <lineage>
        <taxon>Eukaryota</taxon>
        <taxon>Fungi</taxon>
        <taxon>Fungi incertae sedis</taxon>
        <taxon>Microsporidia</taxon>
        <taxon>Hepatosporidae</taxon>
        <taxon>Hepatospora</taxon>
    </lineage>
</organism>
<dbReference type="EMBL" id="LVKB01000287">
    <property type="protein sequence ID" value="ORD95496.1"/>
    <property type="molecule type" value="Genomic_DNA"/>
</dbReference>
<reference evidence="1 2" key="1">
    <citation type="journal article" date="2017" name="Environ. Microbiol.">
        <title>Decay of the glycolytic pathway and adaptation to intranuclear parasitism within Enterocytozoonidae microsporidia.</title>
        <authorList>
            <person name="Wiredu Boakye D."/>
            <person name="Jaroenlak P."/>
            <person name="Prachumwat A."/>
            <person name="Williams T.A."/>
            <person name="Bateman K.S."/>
            <person name="Itsathitphaisarn O."/>
            <person name="Sritunyalucksana K."/>
            <person name="Paszkiewicz K.H."/>
            <person name="Moore K.A."/>
            <person name="Stentiford G.D."/>
            <person name="Williams B.A."/>
        </authorList>
    </citation>
    <scope>NUCLEOTIDE SEQUENCE [LARGE SCALE GENOMIC DNA]</scope>
    <source>
        <strain evidence="1 2">GB1</strain>
    </source>
</reference>
<evidence type="ECO:0000313" key="1">
    <source>
        <dbReference type="EMBL" id="ORD95496.1"/>
    </source>
</evidence>
<keyword evidence="2" id="KW-1185">Reference proteome</keyword>
<evidence type="ECO:0000313" key="2">
    <source>
        <dbReference type="Proteomes" id="UP000192356"/>
    </source>
</evidence>
<protein>
    <submittedName>
        <fullName evidence="1">Uncharacterized protein</fullName>
    </submittedName>
</protein>